<dbReference type="GO" id="GO:0016853">
    <property type="term" value="F:isomerase activity"/>
    <property type="evidence" value="ECO:0007669"/>
    <property type="project" value="UniProtKB-KW"/>
</dbReference>
<dbReference type="Pfam" id="PF14534">
    <property type="entry name" value="DUF4440"/>
    <property type="match status" value="1"/>
</dbReference>
<evidence type="ECO:0000259" key="2">
    <source>
        <dbReference type="Pfam" id="PF14534"/>
    </source>
</evidence>
<accession>A0A841HJE6</accession>
<protein>
    <submittedName>
        <fullName evidence="3">Ketosteroid isomerase-like protein</fullName>
    </submittedName>
</protein>
<evidence type="ECO:0000313" key="4">
    <source>
        <dbReference type="Proteomes" id="UP000588068"/>
    </source>
</evidence>
<dbReference type="Proteomes" id="UP000588068">
    <property type="component" value="Unassembled WGS sequence"/>
</dbReference>
<feature type="chain" id="PRO_5032871892" evidence="1">
    <location>
        <begin position="24"/>
        <end position="163"/>
    </location>
</feature>
<dbReference type="EMBL" id="JACHHZ010000002">
    <property type="protein sequence ID" value="MBB6093341.1"/>
    <property type="molecule type" value="Genomic_DNA"/>
</dbReference>
<feature type="signal peptide" evidence="1">
    <location>
        <begin position="1"/>
        <end position="23"/>
    </location>
</feature>
<dbReference type="SUPFAM" id="SSF54427">
    <property type="entry name" value="NTF2-like"/>
    <property type="match status" value="1"/>
</dbReference>
<evidence type="ECO:0000313" key="3">
    <source>
        <dbReference type="EMBL" id="MBB6093341.1"/>
    </source>
</evidence>
<keyword evidence="3" id="KW-0413">Isomerase</keyword>
<keyword evidence="1" id="KW-0732">Signal</keyword>
<sequence>MSLWTRSVVSAVLLFAVASWSRADEAGDRAAIEAAAQDWMKAFNARDTSRLTALMTADVVCLDPNVAPLSGPKAVLQNLRLAPQDRALSTTKEIELAGEVAWRIAAIEHKQPTGATTHDQSMEVWKRVQGQWKLHRQMSTGLLTPSKLFRRPVPSEPRLDEKK</sequence>
<reference evidence="3 4" key="1">
    <citation type="submission" date="2020-08" db="EMBL/GenBank/DDBJ databases">
        <title>Genomic Encyclopedia of Type Strains, Phase IV (KMG-IV): sequencing the most valuable type-strain genomes for metagenomic binning, comparative biology and taxonomic classification.</title>
        <authorList>
            <person name="Goeker M."/>
        </authorList>
    </citation>
    <scope>NUCLEOTIDE SEQUENCE [LARGE SCALE GENOMIC DNA]</scope>
    <source>
        <strain evidence="3 4">DSM 26723</strain>
    </source>
</reference>
<comment type="caution">
    <text evidence="3">The sequence shown here is derived from an EMBL/GenBank/DDBJ whole genome shotgun (WGS) entry which is preliminary data.</text>
</comment>
<keyword evidence="4" id="KW-1185">Reference proteome</keyword>
<dbReference type="AlphaFoldDB" id="A0A841HJE6"/>
<organism evidence="3 4">
    <name type="scientific">Povalibacter uvarum</name>
    <dbReference type="NCBI Taxonomy" id="732238"/>
    <lineage>
        <taxon>Bacteria</taxon>
        <taxon>Pseudomonadati</taxon>
        <taxon>Pseudomonadota</taxon>
        <taxon>Gammaproteobacteria</taxon>
        <taxon>Steroidobacterales</taxon>
        <taxon>Steroidobacteraceae</taxon>
        <taxon>Povalibacter</taxon>
    </lineage>
</organism>
<gene>
    <name evidence="3" type="ORF">HNQ60_002219</name>
</gene>
<evidence type="ECO:0000256" key="1">
    <source>
        <dbReference type="SAM" id="SignalP"/>
    </source>
</evidence>
<dbReference type="InterPro" id="IPR027843">
    <property type="entry name" value="DUF4440"/>
</dbReference>
<dbReference type="Gene3D" id="3.10.450.50">
    <property type="match status" value="1"/>
</dbReference>
<feature type="domain" description="DUF4440" evidence="2">
    <location>
        <begin position="32"/>
        <end position="134"/>
    </location>
</feature>
<name>A0A841HJE6_9GAMM</name>
<dbReference type="RefSeq" id="WP_184331580.1">
    <property type="nucleotide sequence ID" value="NZ_JACHHZ010000002.1"/>
</dbReference>
<proteinExistence type="predicted"/>
<dbReference type="InterPro" id="IPR032710">
    <property type="entry name" value="NTF2-like_dom_sf"/>
</dbReference>